<dbReference type="EMBL" id="PDDX01000001">
    <property type="protein sequence ID" value="PHI31370.1"/>
    <property type="molecule type" value="Genomic_DNA"/>
</dbReference>
<name>A0A2C6C4U3_9GAMM</name>
<reference evidence="2" key="1">
    <citation type="submission" date="2017-09" db="EMBL/GenBank/DDBJ databases">
        <title>FDA dAtabase for Regulatory Grade micrObial Sequences (FDA-ARGOS): Supporting development and validation of Infectious Disease Dx tests.</title>
        <authorList>
            <person name="Minogue T."/>
            <person name="Wolcott M."/>
            <person name="Wasieloski L."/>
            <person name="Aguilar W."/>
            <person name="Moore D."/>
            <person name="Tallon L."/>
            <person name="Sadzewicz L."/>
            <person name="Ott S."/>
            <person name="Zhao X."/>
            <person name="Nagaraj S."/>
            <person name="Vavikolanu K."/>
            <person name="Aluvathingal J."/>
            <person name="Nadendla S."/>
            <person name="Sichtig H."/>
        </authorList>
    </citation>
    <scope>NUCLEOTIDE SEQUENCE [LARGE SCALE GENOMIC DNA]</scope>
    <source>
        <strain evidence="2">FDAARGOS_387</strain>
    </source>
</reference>
<dbReference type="AlphaFoldDB" id="A0A2C6C4U3"/>
<accession>A0A2C6C4U3</accession>
<evidence type="ECO:0000313" key="1">
    <source>
        <dbReference type="EMBL" id="PHI31370.1"/>
    </source>
</evidence>
<dbReference type="Proteomes" id="UP000224974">
    <property type="component" value="Unassembled WGS sequence"/>
</dbReference>
<evidence type="ECO:0000313" key="2">
    <source>
        <dbReference type="Proteomes" id="UP000224974"/>
    </source>
</evidence>
<organism evidence="1 2">
    <name type="scientific">Budvicia aquatica</name>
    <dbReference type="NCBI Taxonomy" id="82979"/>
    <lineage>
        <taxon>Bacteria</taxon>
        <taxon>Pseudomonadati</taxon>
        <taxon>Pseudomonadota</taxon>
        <taxon>Gammaproteobacteria</taxon>
        <taxon>Enterobacterales</taxon>
        <taxon>Budviciaceae</taxon>
        <taxon>Budvicia</taxon>
    </lineage>
</organism>
<sequence>MKCPEILLEMIKKIQDQLLKIRGEKTKVYFQSFEQWGIYMVITRVLHKSIGYLPQNINKEIMVSIEI</sequence>
<proteinExistence type="predicted"/>
<protein>
    <submittedName>
        <fullName evidence="1">Uncharacterized protein</fullName>
    </submittedName>
</protein>
<gene>
    <name evidence="1" type="ORF">CRN84_19505</name>
</gene>
<keyword evidence="2" id="KW-1185">Reference proteome</keyword>
<comment type="caution">
    <text evidence="1">The sequence shown here is derived from an EMBL/GenBank/DDBJ whole genome shotgun (WGS) entry which is preliminary data.</text>
</comment>